<organism evidence="9 10">
    <name type="scientific">Caballeronia jiangsuensis</name>
    <dbReference type="NCBI Taxonomy" id="1458357"/>
    <lineage>
        <taxon>Bacteria</taxon>
        <taxon>Pseudomonadati</taxon>
        <taxon>Pseudomonadota</taxon>
        <taxon>Betaproteobacteria</taxon>
        <taxon>Burkholderiales</taxon>
        <taxon>Burkholderiaceae</taxon>
        <taxon>Caballeronia</taxon>
    </lineage>
</organism>
<dbReference type="RefSeq" id="WP_284509073.1">
    <property type="nucleotide sequence ID" value="NZ_JAQQDB010000051.1"/>
</dbReference>
<dbReference type="Proteomes" id="UP001629462">
    <property type="component" value="Unassembled WGS sequence"/>
</dbReference>
<dbReference type="Pfam" id="PF13537">
    <property type="entry name" value="GATase_7"/>
    <property type="match status" value="1"/>
</dbReference>
<keyword evidence="6" id="KW-0315">Glutamine amidotransferase</keyword>
<dbReference type="Pfam" id="PF00733">
    <property type="entry name" value="Asn_synthase"/>
    <property type="match status" value="1"/>
</dbReference>
<dbReference type="EC" id="6.3.5.4" evidence="3"/>
<dbReference type="InterPro" id="IPR033738">
    <property type="entry name" value="AsnB_N"/>
</dbReference>
<gene>
    <name evidence="9" type="primary">asnB</name>
    <name evidence="9" type="ORF">PQR08_33700</name>
</gene>
<evidence type="ECO:0000256" key="5">
    <source>
        <dbReference type="ARBA" id="ARBA00022840"/>
    </source>
</evidence>
<dbReference type="InterPro" id="IPR051786">
    <property type="entry name" value="ASN_synthetase/amidase"/>
</dbReference>
<name>A0ABW9CUY5_9BURK</name>
<comment type="similarity">
    <text evidence="2">Belongs to the asparagine synthetase family.</text>
</comment>
<dbReference type="PANTHER" id="PTHR43284:SF1">
    <property type="entry name" value="ASPARAGINE SYNTHETASE"/>
    <property type="match status" value="1"/>
</dbReference>
<dbReference type="InterPro" id="IPR001962">
    <property type="entry name" value="Asn_synthase"/>
</dbReference>
<dbReference type="SUPFAM" id="SSF52402">
    <property type="entry name" value="Adenine nucleotide alpha hydrolases-like"/>
    <property type="match status" value="1"/>
</dbReference>
<dbReference type="InterPro" id="IPR014729">
    <property type="entry name" value="Rossmann-like_a/b/a_fold"/>
</dbReference>
<keyword evidence="10" id="KW-1185">Reference proteome</keyword>
<reference evidence="9 10" key="1">
    <citation type="journal article" date="2024" name="Chem. Sci.">
        <title>Discovery of megapolipeptins by genome mining of a Burkholderiales bacteria collection.</title>
        <authorList>
            <person name="Paulo B.S."/>
            <person name="Recchia M.J.J."/>
            <person name="Lee S."/>
            <person name="Fergusson C.H."/>
            <person name="Romanowski S.B."/>
            <person name="Hernandez A."/>
            <person name="Krull N."/>
            <person name="Liu D.Y."/>
            <person name="Cavanagh H."/>
            <person name="Bos A."/>
            <person name="Gray C.A."/>
            <person name="Murphy B.T."/>
            <person name="Linington R.G."/>
            <person name="Eustaquio A.S."/>
        </authorList>
    </citation>
    <scope>NUCLEOTIDE SEQUENCE [LARGE SCALE GENOMIC DNA]</scope>
    <source>
        <strain evidence="9 10">RL17-374-BIF-D</strain>
    </source>
</reference>
<sequence length="613" mass="69704">MCGIAGWVDFQLNMKMHLKTLESMTRTLENRGPDAEGIWHDTHVAFGHRRLSIIDLEGGRQPMEAAGISGDYAAVTFCGEIYNFIELRNELKVLGHSFRTESDTEVLLAGYLQWGVGVADRLNGMYAFGIWDRRREELILVRDRMGIKPLYYFPIRGGLVFGSEPKAIFANSLVPRRVSLDGLREMFDMVKTPESTIYDGMFEVRPGHVVTFSRSGIRKRAYWTLQAAPHTDNYETTVQTVRAILEDTVRRQMVADVPICTLLSGGLDSSTITALVAREFAPRQIRSFSVDFSRNVQGFEADAVRGSADAPYARALSEHVSSAHSEILLDSNELLDPDVRSRVLHATDMPPTYWGDMWPSLYLLFREIRRHSTVALSGEAADEIFGGYQWFRNPAAVQANTFPWLTTGSSRYFGGSQLLSPYLLKRLEQESYRQDAYNAALREVPVLNGESEQDRRMREITYLNLTRFLQTLLDRKDRMSMAVGLEVRVPFCDHRLVEYVFNTPWQMKIADGREKSLLRASAKDLLPESICNRVKTPYPATQDPSYENGLRRELLEVFSDRNSPVLPLLDTAKADALLKRVEAATSQPYNRGSLEVALWLNRWLKEYKVELAI</sequence>
<dbReference type="CDD" id="cd01991">
    <property type="entry name" value="Asn_synthase_B_C"/>
    <property type="match status" value="1"/>
</dbReference>
<evidence type="ECO:0000256" key="2">
    <source>
        <dbReference type="ARBA" id="ARBA00005752"/>
    </source>
</evidence>
<evidence type="ECO:0000256" key="1">
    <source>
        <dbReference type="ARBA" id="ARBA00005187"/>
    </source>
</evidence>
<comment type="catalytic activity">
    <reaction evidence="7">
        <text>L-aspartate + L-glutamine + ATP + H2O = L-asparagine + L-glutamate + AMP + diphosphate + H(+)</text>
        <dbReference type="Rhea" id="RHEA:12228"/>
        <dbReference type="ChEBI" id="CHEBI:15377"/>
        <dbReference type="ChEBI" id="CHEBI:15378"/>
        <dbReference type="ChEBI" id="CHEBI:29985"/>
        <dbReference type="ChEBI" id="CHEBI:29991"/>
        <dbReference type="ChEBI" id="CHEBI:30616"/>
        <dbReference type="ChEBI" id="CHEBI:33019"/>
        <dbReference type="ChEBI" id="CHEBI:58048"/>
        <dbReference type="ChEBI" id="CHEBI:58359"/>
        <dbReference type="ChEBI" id="CHEBI:456215"/>
        <dbReference type="EC" id="6.3.5.4"/>
    </reaction>
</comment>
<dbReference type="SUPFAM" id="SSF56235">
    <property type="entry name" value="N-terminal nucleophile aminohydrolases (Ntn hydrolases)"/>
    <property type="match status" value="1"/>
</dbReference>
<evidence type="ECO:0000313" key="9">
    <source>
        <dbReference type="EMBL" id="MFM0522381.1"/>
    </source>
</evidence>
<feature type="domain" description="Glutamine amidotransferase type-2" evidence="8">
    <location>
        <begin position="2"/>
        <end position="215"/>
    </location>
</feature>
<proteinExistence type="inferred from homology"/>
<dbReference type="Gene3D" id="3.40.50.620">
    <property type="entry name" value="HUPs"/>
    <property type="match status" value="1"/>
</dbReference>
<keyword evidence="9" id="KW-0436">Ligase</keyword>
<dbReference type="PANTHER" id="PTHR43284">
    <property type="entry name" value="ASPARAGINE SYNTHETASE (GLUTAMINE-HYDROLYZING)"/>
    <property type="match status" value="1"/>
</dbReference>
<evidence type="ECO:0000313" key="10">
    <source>
        <dbReference type="Proteomes" id="UP001629462"/>
    </source>
</evidence>
<dbReference type="GO" id="GO:0004066">
    <property type="term" value="F:asparagine synthase (glutamine-hydrolyzing) activity"/>
    <property type="evidence" value="ECO:0007669"/>
    <property type="project" value="UniProtKB-EC"/>
</dbReference>
<dbReference type="PIRSF" id="PIRSF001589">
    <property type="entry name" value="Asn_synthetase_glu-h"/>
    <property type="match status" value="1"/>
</dbReference>
<comment type="caution">
    <text evidence="9">The sequence shown here is derived from an EMBL/GenBank/DDBJ whole genome shotgun (WGS) entry which is preliminary data.</text>
</comment>
<keyword evidence="4" id="KW-0547">Nucleotide-binding</keyword>
<dbReference type="NCBIfam" id="TIGR01536">
    <property type="entry name" value="asn_synth_AEB"/>
    <property type="match status" value="1"/>
</dbReference>
<evidence type="ECO:0000256" key="7">
    <source>
        <dbReference type="ARBA" id="ARBA00048741"/>
    </source>
</evidence>
<dbReference type="InterPro" id="IPR029055">
    <property type="entry name" value="Ntn_hydrolases_N"/>
</dbReference>
<dbReference type="InterPro" id="IPR006426">
    <property type="entry name" value="Asn_synth_AEB"/>
</dbReference>
<dbReference type="InterPro" id="IPR017932">
    <property type="entry name" value="GATase_2_dom"/>
</dbReference>
<protein>
    <recommendedName>
        <fullName evidence="3">asparagine synthase (glutamine-hydrolyzing)</fullName>
        <ecNumber evidence="3">6.3.5.4</ecNumber>
    </recommendedName>
</protein>
<evidence type="ECO:0000256" key="4">
    <source>
        <dbReference type="ARBA" id="ARBA00022741"/>
    </source>
</evidence>
<comment type="pathway">
    <text evidence="1">Amino-acid biosynthesis; L-asparagine biosynthesis; L-asparagine from L-aspartate (L-Gln route): step 1/1.</text>
</comment>
<dbReference type="Gene3D" id="3.60.20.10">
    <property type="entry name" value="Glutamine Phosphoribosylpyrophosphate, subunit 1, domain 1"/>
    <property type="match status" value="1"/>
</dbReference>
<keyword evidence="5" id="KW-0067">ATP-binding</keyword>
<dbReference type="EMBL" id="JAQQDB010000051">
    <property type="protein sequence ID" value="MFM0522381.1"/>
    <property type="molecule type" value="Genomic_DNA"/>
</dbReference>
<evidence type="ECO:0000256" key="6">
    <source>
        <dbReference type="ARBA" id="ARBA00022962"/>
    </source>
</evidence>
<dbReference type="CDD" id="cd00712">
    <property type="entry name" value="AsnB"/>
    <property type="match status" value="1"/>
</dbReference>
<dbReference type="PROSITE" id="PS51278">
    <property type="entry name" value="GATASE_TYPE_2"/>
    <property type="match status" value="1"/>
</dbReference>
<accession>A0ABW9CUY5</accession>
<evidence type="ECO:0000256" key="3">
    <source>
        <dbReference type="ARBA" id="ARBA00012737"/>
    </source>
</evidence>
<evidence type="ECO:0000259" key="8">
    <source>
        <dbReference type="PROSITE" id="PS51278"/>
    </source>
</evidence>